<dbReference type="PANTHER" id="PTHR42723">
    <property type="entry name" value="CHLOROPHYLL SYNTHASE"/>
    <property type="match status" value="1"/>
</dbReference>
<sequence>MKITSLIIVFFIGTASCFLPSCTAIISRKTQTTHLMKNDAGIESIDIYRKKSQSMFQLIRPENILPTAVINVVGGWIINPSLSLFSTPQFYASILITQLVMVNSMILNDLFDYKTDKINNPDRPLVSGAITKREAISSAIAIFLLSEIVNAFFIVKQLRIITHFANAISLLYTPLLKRIFFVKNISCATMISLGMFFSGITAYTPFMVIERGRVNLWMIATRFMFMGSLYVELLLDITDISGDKKSNIHTIPIVFGKKWSWHIASALLHGNLIFSTLDIMRMSDFRTGMYFILICIPLMKDLLYIREFAYSNKVIRRVVKNTTIPMIIALLYLCLISVYRMTDYTGM</sequence>
<evidence type="ECO:0000313" key="6">
    <source>
        <dbReference type="EMBL" id="QHT74347.1"/>
    </source>
</evidence>
<feature type="transmembrane region" description="Helical" evidence="5">
    <location>
        <begin position="188"/>
        <end position="209"/>
    </location>
</feature>
<accession>A0A6C0H1P9</accession>
<dbReference type="InterPro" id="IPR044878">
    <property type="entry name" value="UbiA_sf"/>
</dbReference>
<feature type="transmembrane region" description="Helical" evidence="5">
    <location>
        <begin position="289"/>
        <end position="306"/>
    </location>
</feature>
<dbReference type="InterPro" id="IPR000537">
    <property type="entry name" value="UbiA_prenyltransferase"/>
</dbReference>
<feature type="transmembrane region" description="Helical" evidence="5">
    <location>
        <begin position="58"/>
        <end position="78"/>
    </location>
</feature>
<dbReference type="GO" id="GO:0016020">
    <property type="term" value="C:membrane"/>
    <property type="evidence" value="ECO:0007669"/>
    <property type="project" value="UniProtKB-SubCell"/>
</dbReference>
<feature type="transmembrane region" description="Helical" evidence="5">
    <location>
        <begin position="160"/>
        <end position="176"/>
    </location>
</feature>
<dbReference type="PROSITE" id="PS51257">
    <property type="entry name" value="PROKAR_LIPOPROTEIN"/>
    <property type="match status" value="1"/>
</dbReference>
<evidence type="ECO:0000256" key="5">
    <source>
        <dbReference type="SAM" id="Phobius"/>
    </source>
</evidence>
<keyword evidence="2 5" id="KW-0812">Transmembrane</keyword>
<keyword evidence="4 5" id="KW-0472">Membrane</keyword>
<feature type="transmembrane region" description="Helical" evidence="5">
    <location>
        <begin position="90"/>
        <end position="111"/>
    </location>
</feature>
<feature type="transmembrane region" description="Helical" evidence="5">
    <location>
        <begin position="135"/>
        <end position="154"/>
    </location>
</feature>
<dbReference type="PANTHER" id="PTHR42723:SF1">
    <property type="entry name" value="CHLOROPHYLL SYNTHASE, CHLOROPLASTIC"/>
    <property type="match status" value="1"/>
</dbReference>
<feature type="transmembrane region" description="Helical" evidence="5">
    <location>
        <begin position="6"/>
        <end position="27"/>
    </location>
</feature>
<evidence type="ECO:0008006" key="7">
    <source>
        <dbReference type="Google" id="ProtNLM"/>
    </source>
</evidence>
<dbReference type="Pfam" id="PF01040">
    <property type="entry name" value="UbiA"/>
    <property type="match status" value="1"/>
</dbReference>
<keyword evidence="3 5" id="KW-1133">Transmembrane helix</keyword>
<dbReference type="Gene3D" id="1.10.357.140">
    <property type="entry name" value="UbiA prenyltransferase"/>
    <property type="match status" value="1"/>
</dbReference>
<dbReference type="InterPro" id="IPR050475">
    <property type="entry name" value="Prenyltransferase_related"/>
</dbReference>
<evidence type="ECO:0000256" key="3">
    <source>
        <dbReference type="ARBA" id="ARBA00022989"/>
    </source>
</evidence>
<reference evidence="6" key="1">
    <citation type="journal article" date="2020" name="Nature">
        <title>Giant virus diversity and host interactions through global metagenomics.</title>
        <authorList>
            <person name="Schulz F."/>
            <person name="Roux S."/>
            <person name="Paez-Espino D."/>
            <person name="Jungbluth S."/>
            <person name="Walsh D.A."/>
            <person name="Denef V.J."/>
            <person name="McMahon K.D."/>
            <person name="Konstantinidis K.T."/>
            <person name="Eloe-Fadrosh E.A."/>
            <person name="Kyrpides N.C."/>
            <person name="Woyke T."/>
        </authorList>
    </citation>
    <scope>NUCLEOTIDE SEQUENCE</scope>
    <source>
        <strain evidence="6">GVMAG-M-3300023179-59</strain>
    </source>
</reference>
<dbReference type="AlphaFoldDB" id="A0A6C0H1P9"/>
<organism evidence="6">
    <name type="scientific">viral metagenome</name>
    <dbReference type="NCBI Taxonomy" id="1070528"/>
    <lineage>
        <taxon>unclassified sequences</taxon>
        <taxon>metagenomes</taxon>
        <taxon>organismal metagenomes</taxon>
    </lineage>
</organism>
<protein>
    <recommendedName>
        <fullName evidence="7">UbiA prenyltransferase family protein</fullName>
    </recommendedName>
</protein>
<proteinExistence type="predicted"/>
<evidence type="ECO:0000256" key="4">
    <source>
        <dbReference type="ARBA" id="ARBA00023136"/>
    </source>
</evidence>
<dbReference type="GO" id="GO:0016765">
    <property type="term" value="F:transferase activity, transferring alkyl or aryl (other than methyl) groups"/>
    <property type="evidence" value="ECO:0007669"/>
    <property type="project" value="InterPro"/>
</dbReference>
<evidence type="ECO:0000256" key="2">
    <source>
        <dbReference type="ARBA" id="ARBA00022692"/>
    </source>
</evidence>
<dbReference type="EMBL" id="MN739849">
    <property type="protein sequence ID" value="QHT74347.1"/>
    <property type="molecule type" value="Genomic_DNA"/>
</dbReference>
<evidence type="ECO:0000256" key="1">
    <source>
        <dbReference type="ARBA" id="ARBA00004141"/>
    </source>
</evidence>
<name>A0A6C0H1P9_9ZZZZ</name>
<comment type="subcellular location">
    <subcellularLocation>
        <location evidence="1">Membrane</location>
        <topology evidence="1">Multi-pass membrane protein</topology>
    </subcellularLocation>
</comment>
<feature type="transmembrane region" description="Helical" evidence="5">
    <location>
        <begin position="318"/>
        <end position="339"/>
    </location>
</feature>